<protein>
    <submittedName>
        <fullName evidence="2">Uncharacterized protein</fullName>
    </submittedName>
</protein>
<feature type="chain" id="PRO_5019252754" evidence="1">
    <location>
        <begin position="18"/>
        <end position="68"/>
    </location>
</feature>
<organism evidence="2 3">
    <name type="scientific">Protopolystoma xenopodis</name>
    <dbReference type="NCBI Taxonomy" id="117903"/>
    <lineage>
        <taxon>Eukaryota</taxon>
        <taxon>Metazoa</taxon>
        <taxon>Spiralia</taxon>
        <taxon>Lophotrochozoa</taxon>
        <taxon>Platyhelminthes</taxon>
        <taxon>Monogenea</taxon>
        <taxon>Polyopisthocotylea</taxon>
        <taxon>Polystomatidea</taxon>
        <taxon>Polystomatidae</taxon>
        <taxon>Protopolystoma</taxon>
    </lineage>
</organism>
<sequence>MKLAQLLPALATATVMASSPPAQDQHFFLASAAQSMVFAKRATASHIAPDLVLRLVYVMRVTLVSTYP</sequence>
<reference evidence="2" key="1">
    <citation type="submission" date="2018-11" db="EMBL/GenBank/DDBJ databases">
        <authorList>
            <consortium name="Pathogen Informatics"/>
        </authorList>
    </citation>
    <scope>NUCLEOTIDE SEQUENCE</scope>
</reference>
<accession>A0A448X1P5</accession>
<dbReference type="AlphaFoldDB" id="A0A448X1P5"/>
<proteinExistence type="predicted"/>
<dbReference type="EMBL" id="CAAALY010076146">
    <property type="protein sequence ID" value="VEL25770.1"/>
    <property type="molecule type" value="Genomic_DNA"/>
</dbReference>
<evidence type="ECO:0000313" key="3">
    <source>
        <dbReference type="Proteomes" id="UP000784294"/>
    </source>
</evidence>
<keyword evidence="3" id="KW-1185">Reference proteome</keyword>
<feature type="signal peptide" evidence="1">
    <location>
        <begin position="1"/>
        <end position="17"/>
    </location>
</feature>
<evidence type="ECO:0000256" key="1">
    <source>
        <dbReference type="SAM" id="SignalP"/>
    </source>
</evidence>
<name>A0A448X1P5_9PLAT</name>
<comment type="caution">
    <text evidence="2">The sequence shown here is derived from an EMBL/GenBank/DDBJ whole genome shotgun (WGS) entry which is preliminary data.</text>
</comment>
<gene>
    <name evidence="2" type="ORF">PXEA_LOCUS19210</name>
</gene>
<dbReference type="Proteomes" id="UP000784294">
    <property type="component" value="Unassembled WGS sequence"/>
</dbReference>
<keyword evidence="1" id="KW-0732">Signal</keyword>
<evidence type="ECO:0000313" key="2">
    <source>
        <dbReference type="EMBL" id="VEL25770.1"/>
    </source>
</evidence>